<evidence type="ECO:0000256" key="8">
    <source>
        <dbReference type="ARBA" id="ARBA00023288"/>
    </source>
</evidence>
<keyword evidence="4" id="KW-0964">Secreted</keyword>
<evidence type="ECO:0000256" key="6">
    <source>
        <dbReference type="ARBA" id="ARBA00022687"/>
    </source>
</evidence>
<keyword evidence="6 9" id="KW-0879">Wnt signaling pathway</keyword>
<evidence type="ECO:0000256" key="9">
    <source>
        <dbReference type="RuleBase" id="RU003500"/>
    </source>
</evidence>
<dbReference type="AlphaFoldDB" id="A0ABD2IRN3"/>
<comment type="subcellular location">
    <subcellularLocation>
        <location evidence="1 9">Secreted</location>
        <location evidence="1 9">Extracellular space</location>
        <location evidence="1 9">Extracellular matrix</location>
    </subcellularLocation>
</comment>
<keyword evidence="10" id="KW-0812">Transmembrane</keyword>
<keyword evidence="7" id="KW-1015">Disulfide bond</keyword>
<dbReference type="FunFam" id="3.30.2460.20:FF:000001">
    <property type="entry name" value="Wnt homolog"/>
    <property type="match status" value="1"/>
</dbReference>
<keyword evidence="3 9" id="KW-0217">Developmental protein</keyword>
<proteinExistence type="inferred from homology"/>
<evidence type="ECO:0000256" key="5">
    <source>
        <dbReference type="ARBA" id="ARBA00022530"/>
    </source>
</evidence>
<evidence type="ECO:0000256" key="7">
    <source>
        <dbReference type="ARBA" id="ARBA00023157"/>
    </source>
</evidence>
<dbReference type="InterPro" id="IPR043158">
    <property type="entry name" value="Wnt_C"/>
</dbReference>
<evidence type="ECO:0000256" key="3">
    <source>
        <dbReference type="ARBA" id="ARBA00022473"/>
    </source>
</evidence>
<sequence>MALSDGWQIPGFKRLWLLYSLLLLIAFFGRFAVSIKWLALHKVQPPWNESGNCPRTKEERKVHGLISYQARICARLPDLMPHIISAAALSVDLCQSTFADRRWNCSSLLSTPNLTNDLTTGTKEQAFVYALSSAAVTHQIAKACSSGQIANCPCGFGDSVTTASISSSVQSPGKNNGGTEKGNLLEPNLTELSYKWKGCSDNVIHGRRISREWSDAKWRPNAMELVTKIATKNRWNILEEGTTDGGVMKLKRQAMDGKRSGQKARMNEMNNEIGRQIAEQSLYKKCKCHGMSSSCDVKTCWYTLPPFEQIAETLRQRYDGARPMPWMNNSKRRWKSAEEARGWQNLVYLSNSPNYCEENVAEGSLGTRGRVCNISSFGSDSCESLCCGRGFSVSQVRVEENCQCKYIHCCYIKCKKCTTTVNKYFCK</sequence>
<comment type="caution">
    <text evidence="11">The sequence shown here is derived from an EMBL/GenBank/DDBJ whole genome shotgun (WGS) entry which is preliminary data.</text>
</comment>
<organism evidence="11 12">
    <name type="scientific">Heterodera schachtii</name>
    <name type="common">Sugarbeet cyst nematode worm</name>
    <name type="synonym">Tylenchus schachtii</name>
    <dbReference type="NCBI Taxonomy" id="97005"/>
    <lineage>
        <taxon>Eukaryota</taxon>
        <taxon>Metazoa</taxon>
        <taxon>Ecdysozoa</taxon>
        <taxon>Nematoda</taxon>
        <taxon>Chromadorea</taxon>
        <taxon>Rhabditida</taxon>
        <taxon>Tylenchina</taxon>
        <taxon>Tylenchomorpha</taxon>
        <taxon>Tylenchoidea</taxon>
        <taxon>Heteroderidae</taxon>
        <taxon>Heteroderinae</taxon>
        <taxon>Heterodera</taxon>
    </lineage>
</organism>
<feature type="transmembrane region" description="Helical" evidence="10">
    <location>
        <begin position="15"/>
        <end position="33"/>
    </location>
</feature>
<dbReference type="PRINTS" id="PR01349">
    <property type="entry name" value="WNTPROTEIN"/>
</dbReference>
<dbReference type="PANTHER" id="PTHR12027:SF102">
    <property type="entry name" value="PROTEIN WNT"/>
    <property type="match status" value="1"/>
</dbReference>
<keyword evidence="5" id="KW-0272">Extracellular matrix</keyword>
<comment type="function">
    <text evidence="9">Ligand for members of the frizzled family of seven transmembrane receptors.</text>
</comment>
<dbReference type="Proteomes" id="UP001620645">
    <property type="component" value="Unassembled WGS sequence"/>
</dbReference>
<evidence type="ECO:0000256" key="2">
    <source>
        <dbReference type="ARBA" id="ARBA00005683"/>
    </source>
</evidence>
<keyword evidence="8" id="KW-0449">Lipoprotein</keyword>
<dbReference type="GO" id="GO:0016055">
    <property type="term" value="P:Wnt signaling pathway"/>
    <property type="evidence" value="ECO:0007669"/>
    <property type="project" value="UniProtKB-KW"/>
</dbReference>
<keyword evidence="12" id="KW-1185">Reference proteome</keyword>
<dbReference type="EMBL" id="JBICCN010000309">
    <property type="protein sequence ID" value="KAL3078863.1"/>
    <property type="molecule type" value="Genomic_DNA"/>
</dbReference>
<gene>
    <name evidence="11" type="ORF">niasHS_014645</name>
</gene>
<reference evidence="11 12" key="1">
    <citation type="submission" date="2024-10" db="EMBL/GenBank/DDBJ databases">
        <authorList>
            <person name="Kim D."/>
        </authorList>
    </citation>
    <scope>NUCLEOTIDE SEQUENCE [LARGE SCALE GENOMIC DNA]</scope>
    <source>
        <strain evidence="11">Taebaek</strain>
    </source>
</reference>
<comment type="similarity">
    <text evidence="2 9">Belongs to the Wnt family.</text>
</comment>
<evidence type="ECO:0000256" key="1">
    <source>
        <dbReference type="ARBA" id="ARBA00004498"/>
    </source>
</evidence>
<evidence type="ECO:0000313" key="12">
    <source>
        <dbReference type="Proteomes" id="UP001620645"/>
    </source>
</evidence>
<dbReference type="CDD" id="cd19343">
    <property type="entry name" value="Wnt_Wnt11"/>
    <property type="match status" value="1"/>
</dbReference>
<dbReference type="SMART" id="SM00097">
    <property type="entry name" value="WNT1"/>
    <property type="match status" value="1"/>
</dbReference>
<protein>
    <recommendedName>
        <fullName evidence="9">Protein Wnt</fullName>
    </recommendedName>
</protein>
<dbReference type="Pfam" id="PF00110">
    <property type="entry name" value="wnt"/>
    <property type="match status" value="1"/>
</dbReference>
<keyword evidence="10" id="KW-1133">Transmembrane helix</keyword>
<evidence type="ECO:0000256" key="10">
    <source>
        <dbReference type="SAM" id="Phobius"/>
    </source>
</evidence>
<dbReference type="InterPro" id="IPR005817">
    <property type="entry name" value="Wnt"/>
</dbReference>
<dbReference type="PANTHER" id="PTHR12027">
    <property type="entry name" value="WNT RELATED"/>
    <property type="match status" value="1"/>
</dbReference>
<keyword evidence="10" id="KW-0472">Membrane</keyword>
<dbReference type="GO" id="GO:0000902">
    <property type="term" value="P:cell morphogenesis"/>
    <property type="evidence" value="ECO:0007669"/>
    <property type="project" value="UniProtKB-ARBA"/>
</dbReference>
<evidence type="ECO:0000256" key="4">
    <source>
        <dbReference type="ARBA" id="ARBA00022525"/>
    </source>
</evidence>
<evidence type="ECO:0000313" key="11">
    <source>
        <dbReference type="EMBL" id="KAL3078863.1"/>
    </source>
</evidence>
<name>A0ABD2IRN3_HETSC</name>
<dbReference type="Gene3D" id="3.30.2460.20">
    <property type="match status" value="1"/>
</dbReference>
<accession>A0ABD2IRN3</accession>